<evidence type="ECO:0000313" key="2">
    <source>
        <dbReference type="Proteomes" id="UP001596045"/>
    </source>
</evidence>
<reference evidence="2" key="1">
    <citation type="journal article" date="2019" name="Int. J. Syst. Evol. Microbiol.">
        <title>The Global Catalogue of Microorganisms (GCM) 10K type strain sequencing project: providing services to taxonomists for standard genome sequencing and annotation.</title>
        <authorList>
            <consortium name="The Broad Institute Genomics Platform"/>
            <consortium name="The Broad Institute Genome Sequencing Center for Infectious Disease"/>
            <person name="Wu L."/>
            <person name="Ma J."/>
        </authorList>
    </citation>
    <scope>NUCLEOTIDE SEQUENCE [LARGE SCALE GENOMIC DNA]</scope>
    <source>
        <strain evidence="2">JCM 17066</strain>
    </source>
</reference>
<comment type="caution">
    <text evidence="1">The sequence shown here is derived from an EMBL/GenBank/DDBJ whole genome shotgun (WGS) entry which is preliminary data.</text>
</comment>
<keyword evidence="2" id="KW-1185">Reference proteome</keyword>
<sequence>MKLKRDDIVALLILGAIAWGSYWAYTEVLYPTPRISAGATAIIITGKERERKVYGDDNGIKILYSLEVGDRCQIDYTRSGAGKTRMFPISCENKDIGWSFVLNFNDYQRSQ</sequence>
<dbReference type="RefSeq" id="WP_378993907.1">
    <property type="nucleotide sequence ID" value="NZ_JBHSMT010000004.1"/>
</dbReference>
<protein>
    <submittedName>
        <fullName evidence="1">Uncharacterized protein</fullName>
    </submittedName>
</protein>
<name>A0ABW0M2U4_9BURK</name>
<accession>A0ABW0M2U4</accession>
<gene>
    <name evidence="1" type="ORF">ACFPM8_00630</name>
</gene>
<evidence type="ECO:0000313" key="1">
    <source>
        <dbReference type="EMBL" id="MFC5472453.1"/>
    </source>
</evidence>
<dbReference type="Proteomes" id="UP001596045">
    <property type="component" value="Unassembled WGS sequence"/>
</dbReference>
<proteinExistence type="predicted"/>
<dbReference type="EMBL" id="JBHSMT010000004">
    <property type="protein sequence ID" value="MFC5472453.1"/>
    <property type="molecule type" value="Genomic_DNA"/>
</dbReference>
<organism evidence="1 2">
    <name type="scientific">Paraherbaspirillum soli</name>
    <dbReference type="NCBI Taxonomy" id="631222"/>
    <lineage>
        <taxon>Bacteria</taxon>
        <taxon>Pseudomonadati</taxon>
        <taxon>Pseudomonadota</taxon>
        <taxon>Betaproteobacteria</taxon>
        <taxon>Burkholderiales</taxon>
        <taxon>Oxalobacteraceae</taxon>
        <taxon>Paraherbaspirillum</taxon>
    </lineage>
</organism>